<sequence length="501" mass="57021">MVMYAKIRRMFYREHLSISEIQQRTSLSRNTIKKWLKEPNGSATKYRRAKVAGLLTPFEPSLLLALKADAHRPKRDRRTALMLFNAIKKEGFTGCYATVTRFLRNLRNHTATVEGKSAYVPLKFELGEAFQFDWSEEWLVIGGIHRKILAAHTKLCASRAFMLSGYPSQSHEMLFDAHTRAFAALGGIARRGIYDNMKTAVNKISKGNGRIVNTRFFAMTAHYLFDPDFCNVASGWEKGIVEKNVQDTRRHIWTEAKQQQFSSFAELNVWLEARCRTLWTQLPHPNYAGINIADALEQEQLYLMPMPTPFDGYIEVLARVSSTCLVTVQRNRYSVPCYLANQKVMVHLYSNRVDLSSGNTIVACHTRLLDRDQVSYDWQHYIPLIEKKPGALRNGAPFTDMPAPFAQLQAALRRRERQQGDRIMAKVLGFVPLHGLEAVLVAVELVLESGVTSAEHVLNVLARLNQSQLPVQVETSLKLDEEPLANTSRYDSLNTQEVPYV</sequence>
<dbReference type="RefSeq" id="WP_103967729.1">
    <property type="nucleotide sequence ID" value="NZ_FNUX01000064.1"/>
</dbReference>
<dbReference type="PANTHER" id="PTHR35004:SF7">
    <property type="entry name" value="INTEGRASE PROTEIN"/>
    <property type="match status" value="1"/>
</dbReference>
<evidence type="ECO:0000256" key="4">
    <source>
        <dbReference type="ARBA" id="ARBA00023172"/>
    </source>
</evidence>
<dbReference type="GO" id="GO:0003677">
    <property type="term" value="F:DNA binding"/>
    <property type="evidence" value="ECO:0007669"/>
    <property type="project" value="UniProtKB-KW"/>
</dbReference>
<comment type="similarity">
    <text evidence="1">Belongs to the transposase IS21/IS408/IS1162 family.</text>
</comment>
<accession>A0A1H5YKV7</accession>
<name>A0A1H5YKV7_9PROT</name>
<feature type="domain" description="HTH IS21-type" evidence="5">
    <location>
        <begin position="3"/>
        <end position="66"/>
    </location>
</feature>
<protein>
    <submittedName>
        <fullName evidence="6">Transposase</fullName>
    </submittedName>
</protein>
<keyword evidence="2" id="KW-0815">Transposition</keyword>
<reference evidence="6 7" key="1">
    <citation type="submission" date="2016-10" db="EMBL/GenBank/DDBJ databases">
        <authorList>
            <person name="de Groot N.N."/>
        </authorList>
    </citation>
    <scope>NUCLEOTIDE SEQUENCE [LARGE SCALE GENOMIC DNA]</scope>
    <source>
        <strain evidence="6 7">Nm13</strain>
    </source>
</reference>
<keyword evidence="3" id="KW-0238">DNA-binding</keyword>
<dbReference type="Proteomes" id="UP000236753">
    <property type="component" value="Unassembled WGS sequence"/>
</dbReference>
<evidence type="ECO:0000313" key="7">
    <source>
        <dbReference type="Proteomes" id="UP000236753"/>
    </source>
</evidence>
<dbReference type="AlphaFoldDB" id="A0A1H5YKV7"/>
<keyword evidence="4" id="KW-0233">DNA recombination</keyword>
<evidence type="ECO:0000256" key="3">
    <source>
        <dbReference type="ARBA" id="ARBA00023125"/>
    </source>
</evidence>
<dbReference type="OrthoDB" id="3542865at2"/>
<evidence type="ECO:0000256" key="2">
    <source>
        <dbReference type="ARBA" id="ARBA00022578"/>
    </source>
</evidence>
<organism evidence="6 7">
    <name type="scientific">Nitrosomonas ureae</name>
    <dbReference type="NCBI Taxonomy" id="44577"/>
    <lineage>
        <taxon>Bacteria</taxon>
        <taxon>Pseudomonadati</taxon>
        <taxon>Pseudomonadota</taxon>
        <taxon>Betaproteobacteria</taxon>
        <taxon>Nitrosomonadales</taxon>
        <taxon>Nitrosomonadaceae</taxon>
        <taxon>Nitrosomonas</taxon>
    </lineage>
</organism>
<dbReference type="InterPro" id="IPR017894">
    <property type="entry name" value="HTH_IS21_transposase_type"/>
</dbReference>
<proteinExistence type="inferred from homology"/>
<evidence type="ECO:0000259" key="5">
    <source>
        <dbReference type="PROSITE" id="PS50531"/>
    </source>
</evidence>
<dbReference type="PROSITE" id="PS50531">
    <property type="entry name" value="HTH_IS21"/>
    <property type="match status" value="1"/>
</dbReference>
<dbReference type="InterPro" id="IPR054353">
    <property type="entry name" value="IstA-like_C"/>
</dbReference>
<dbReference type="PANTHER" id="PTHR35004">
    <property type="entry name" value="TRANSPOSASE RV3428C-RELATED"/>
    <property type="match status" value="1"/>
</dbReference>
<dbReference type="Pfam" id="PF22483">
    <property type="entry name" value="Mu-transpos_C_2"/>
    <property type="match status" value="1"/>
</dbReference>
<dbReference type="GO" id="GO:0032196">
    <property type="term" value="P:transposition"/>
    <property type="evidence" value="ECO:0007669"/>
    <property type="project" value="UniProtKB-KW"/>
</dbReference>
<dbReference type="NCBIfam" id="NF033546">
    <property type="entry name" value="transpos_IS21"/>
    <property type="match status" value="1"/>
</dbReference>
<evidence type="ECO:0000313" key="6">
    <source>
        <dbReference type="EMBL" id="SEG24016.1"/>
    </source>
</evidence>
<evidence type="ECO:0000256" key="1">
    <source>
        <dbReference type="ARBA" id="ARBA00009277"/>
    </source>
</evidence>
<dbReference type="GO" id="GO:0006310">
    <property type="term" value="P:DNA recombination"/>
    <property type="evidence" value="ECO:0007669"/>
    <property type="project" value="UniProtKB-KW"/>
</dbReference>
<gene>
    <name evidence="6" type="ORF">SAMN05216334_1641</name>
</gene>
<dbReference type="EMBL" id="FNUX01000064">
    <property type="protein sequence ID" value="SEG24016.1"/>
    <property type="molecule type" value="Genomic_DNA"/>
</dbReference>